<keyword evidence="3" id="KW-1185">Reference proteome</keyword>
<dbReference type="Proteomes" id="UP001152747">
    <property type="component" value="Unassembled WGS sequence"/>
</dbReference>
<gene>
    <name evidence="2" type="ORF">CAMP_LOCUS17367</name>
</gene>
<sequence>MHRPDYDFNNPDHTNFPDPPGHIEFEPPIVLRPPPPPREKYVANRCPPQSLTGHLSFFTFPSVEQTQQMKQAQPKSNSTYSFSLDDSPIFPWGNFEGMMMQKKKQKTYPADLKIPIEISNFSNDKFRELKTL</sequence>
<organism evidence="2 3">
    <name type="scientific">Caenorhabditis angaria</name>
    <dbReference type="NCBI Taxonomy" id="860376"/>
    <lineage>
        <taxon>Eukaryota</taxon>
        <taxon>Metazoa</taxon>
        <taxon>Ecdysozoa</taxon>
        <taxon>Nematoda</taxon>
        <taxon>Chromadorea</taxon>
        <taxon>Rhabditida</taxon>
        <taxon>Rhabditina</taxon>
        <taxon>Rhabditomorpha</taxon>
        <taxon>Rhabditoidea</taxon>
        <taxon>Rhabditidae</taxon>
        <taxon>Peloderinae</taxon>
        <taxon>Caenorhabditis</taxon>
    </lineage>
</organism>
<reference evidence="2" key="1">
    <citation type="submission" date="2022-11" db="EMBL/GenBank/DDBJ databases">
        <authorList>
            <person name="Kikuchi T."/>
        </authorList>
    </citation>
    <scope>NUCLEOTIDE SEQUENCE</scope>
    <source>
        <strain evidence="2">PS1010</strain>
    </source>
</reference>
<dbReference type="EMBL" id="CANHGI010000006">
    <property type="protein sequence ID" value="CAI5454730.1"/>
    <property type="molecule type" value="Genomic_DNA"/>
</dbReference>
<evidence type="ECO:0000313" key="3">
    <source>
        <dbReference type="Proteomes" id="UP001152747"/>
    </source>
</evidence>
<evidence type="ECO:0000256" key="1">
    <source>
        <dbReference type="SAM" id="MobiDB-lite"/>
    </source>
</evidence>
<accession>A0A9P1J135</accession>
<feature type="region of interest" description="Disordered" evidence="1">
    <location>
        <begin position="1"/>
        <end position="24"/>
    </location>
</feature>
<dbReference type="AlphaFoldDB" id="A0A9P1J135"/>
<evidence type="ECO:0000313" key="2">
    <source>
        <dbReference type="EMBL" id="CAI5454730.1"/>
    </source>
</evidence>
<protein>
    <submittedName>
        <fullName evidence="2">Uncharacterized protein</fullName>
    </submittedName>
</protein>
<proteinExistence type="predicted"/>
<name>A0A9P1J135_9PELO</name>
<comment type="caution">
    <text evidence="2">The sequence shown here is derived from an EMBL/GenBank/DDBJ whole genome shotgun (WGS) entry which is preliminary data.</text>
</comment>